<protein>
    <recommendedName>
        <fullName evidence="3">Natural product</fullName>
    </recommendedName>
</protein>
<comment type="caution">
    <text evidence="1">The sequence shown here is derived from an EMBL/GenBank/DDBJ whole genome shotgun (WGS) entry which is preliminary data.</text>
</comment>
<reference evidence="1 2" key="1">
    <citation type="submission" date="2019-08" db="EMBL/GenBank/DDBJ databases">
        <title>Genomes sequence of Algoriphagus aquimarinus ACAM450.</title>
        <authorList>
            <person name="Bowman J.P."/>
        </authorList>
    </citation>
    <scope>NUCLEOTIDE SEQUENCE [LARGE SCALE GENOMIC DNA]</scope>
    <source>
        <strain evidence="1 2">ACAM 450</strain>
    </source>
</reference>
<dbReference type="OrthoDB" id="840210at2"/>
<evidence type="ECO:0008006" key="3">
    <source>
        <dbReference type="Google" id="ProtNLM"/>
    </source>
</evidence>
<dbReference type="AlphaFoldDB" id="A0A5C7AKW1"/>
<sequence>MKKLSLGKLRLLSDEVLDRSQLGSIYGGSGCGSDESPYCLQCDQWTWTHSIPVNDCSRGTAKFYCGSEEGDLDKSRCVAGPCNT</sequence>
<gene>
    <name evidence="1" type="ORF">ESV85_16775</name>
</gene>
<dbReference type="EMBL" id="VORW01000015">
    <property type="protein sequence ID" value="TXE06432.1"/>
    <property type="molecule type" value="Genomic_DNA"/>
</dbReference>
<accession>A0A5C7AKW1</accession>
<evidence type="ECO:0000313" key="1">
    <source>
        <dbReference type="EMBL" id="TXE06432.1"/>
    </source>
</evidence>
<dbReference type="Proteomes" id="UP000321935">
    <property type="component" value="Unassembled WGS sequence"/>
</dbReference>
<name>A0A5C7AKW1_9BACT</name>
<dbReference type="PROSITE" id="PS51257">
    <property type="entry name" value="PROKAR_LIPOPROTEIN"/>
    <property type="match status" value="1"/>
</dbReference>
<evidence type="ECO:0000313" key="2">
    <source>
        <dbReference type="Proteomes" id="UP000321935"/>
    </source>
</evidence>
<organism evidence="1 2">
    <name type="scientific">Algoriphagus aquimarinus</name>
    <dbReference type="NCBI Taxonomy" id="237018"/>
    <lineage>
        <taxon>Bacteria</taxon>
        <taxon>Pseudomonadati</taxon>
        <taxon>Bacteroidota</taxon>
        <taxon>Cytophagia</taxon>
        <taxon>Cytophagales</taxon>
        <taxon>Cyclobacteriaceae</taxon>
        <taxon>Algoriphagus</taxon>
    </lineage>
</organism>
<proteinExistence type="predicted"/>